<dbReference type="PANTHER" id="PTHR11088:SF89">
    <property type="entry name" value="TRNA DIMETHYLALLYLTRANSFERASE"/>
    <property type="match status" value="1"/>
</dbReference>
<dbReference type="SUPFAM" id="SSF52540">
    <property type="entry name" value="P-loop containing nucleoside triphosphate hydrolases"/>
    <property type="match status" value="2"/>
</dbReference>
<comment type="similarity">
    <text evidence="1">Belongs to the IPP transferase family.</text>
</comment>
<reference evidence="6 7" key="1">
    <citation type="submission" date="2023-09" db="EMBL/GenBank/DDBJ databases">
        <title>Pangenome analysis of Batrachochytrium dendrobatidis and related Chytrids.</title>
        <authorList>
            <person name="Yacoub M.N."/>
            <person name="Stajich J.E."/>
            <person name="James T.Y."/>
        </authorList>
    </citation>
    <scope>NUCLEOTIDE SEQUENCE [LARGE SCALE GENOMIC DNA]</scope>
    <source>
        <strain evidence="6 7">JEL0888</strain>
    </source>
</reference>
<dbReference type="Gene3D" id="1.10.20.140">
    <property type="match status" value="1"/>
</dbReference>
<feature type="compositionally biased region" description="Gly residues" evidence="5">
    <location>
        <begin position="476"/>
        <end position="508"/>
    </location>
</feature>
<feature type="compositionally biased region" description="Basic and acidic residues" evidence="5">
    <location>
        <begin position="596"/>
        <end position="608"/>
    </location>
</feature>
<dbReference type="PANTHER" id="PTHR11088">
    <property type="entry name" value="TRNA DIMETHYLALLYLTRANSFERASE"/>
    <property type="match status" value="1"/>
</dbReference>
<keyword evidence="4" id="KW-0067">ATP-binding</keyword>
<dbReference type="GO" id="GO:0052381">
    <property type="term" value="F:tRNA dimethylallyltransferase activity"/>
    <property type="evidence" value="ECO:0007669"/>
    <property type="project" value="UniProtKB-EC"/>
</dbReference>
<dbReference type="InterPro" id="IPR018022">
    <property type="entry name" value="IPT"/>
</dbReference>
<dbReference type="InterPro" id="IPR039657">
    <property type="entry name" value="Dimethylallyltransferase"/>
</dbReference>
<gene>
    <name evidence="6" type="primary">tit1</name>
    <name evidence="6" type="ORF">HK105_203970</name>
</gene>
<dbReference type="Proteomes" id="UP001527925">
    <property type="component" value="Unassembled WGS sequence"/>
</dbReference>
<evidence type="ECO:0000256" key="2">
    <source>
        <dbReference type="ARBA" id="ARBA00022679"/>
    </source>
</evidence>
<dbReference type="InterPro" id="IPR027417">
    <property type="entry name" value="P-loop_NTPase"/>
</dbReference>
<dbReference type="Pfam" id="PF01715">
    <property type="entry name" value="IPPT"/>
    <property type="match status" value="1"/>
</dbReference>
<evidence type="ECO:0000256" key="5">
    <source>
        <dbReference type="SAM" id="MobiDB-lite"/>
    </source>
</evidence>
<evidence type="ECO:0000256" key="1">
    <source>
        <dbReference type="ARBA" id="ARBA00005842"/>
    </source>
</evidence>
<dbReference type="HAMAP" id="MF_00185">
    <property type="entry name" value="IPP_trans"/>
    <property type="match status" value="1"/>
</dbReference>
<evidence type="ECO:0000313" key="7">
    <source>
        <dbReference type="Proteomes" id="UP001527925"/>
    </source>
</evidence>
<dbReference type="Gene3D" id="3.30.160.60">
    <property type="entry name" value="Classic Zinc Finger"/>
    <property type="match status" value="1"/>
</dbReference>
<organism evidence="6 7">
    <name type="scientific">Polyrhizophydium stewartii</name>
    <dbReference type="NCBI Taxonomy" id="2732419"/>
    <lineage>
        <taxon>Eukaryota</taxon>
        <taxon>Fungi</taxon>
        <taxon>Fungi incertae sedis</taxon>
        <taxon>Chytridiomycota</taxon>
        <taxon>Chytridiomycota incertae sedis</taxon>
        <taxon>Chytridiomycetes</taxon>
        <taxon>Rhizophydiales</taxon>
        <taxon>Rhizophydiales incertae sedis</taxon>
        <taxon>Polyrhizophydium</taxon>
    </lineage>
</organism>
<accession>A0ABR4NAH4</accession>
<keyword evidence="2 6" id="KW-0808">Transferase</keyword>
<dbReference type="EMBL" id="JADGIZ020000016">
    <property type="protein sequence ID" value="KAL2916537.1"/>
    <property type="molecule type" value="Genomic_DNA"/>
</dbReference>
<sequence>MGASPLSLAGSALPRRLPVLAVVGTTGVGKSKLAVQLALALGGHVVNADSMQVYRGLDIATNKPSPDERAAVPHHLLDFVDPAREYSVSEFARDAQAAIDAIHAQHKIPVLVGGTHYYIQSLLWDEAIIATAPTARLSDQTPLRSLAHESVAADPELCEALVAALEETDPRLRSPSQIADFVRQPTLHNLLQRVDPAMAMRWHPNDGRKIRRSIEIFYTTGRPHSDWIRQQAQDSAARPTQLRYPTLVFWLYGDPKALYPRLDSRMGLFDEMQQMRRQMLAGQVVGHAPASDAADSDAPASDQESQASGRGNNGYTRGVMQAIGFKEFDAYFTALESRAALECAAETPLQTDQPDTHAPQTQAALAALDRKIAQARATGIDDMKRATRQYARRQVTWIRNKLAPLCLAEHAAGTGAFYLLDATELDDWDSLIHDTAVHLAREFISSGGGGGDGGSGTAMQDPRELSETAREMLPPLGGGSFGGGGHDDGLGGGSFGGGGHDDGLGSGRSDGEQAGDDATPLNPHSAHKARTLMWEKKTCPVCVDPKTRRPRVLNGKHEWDLHVKTRGHRTNAARASKQQQQDSRHQPQDPLQHSQHRIESENTALNHE</sequence>
<dbReference type="EC" id="2.5.1.75" evidence="6"/>
<evidence type="ECO:0000313" key="6">
    <source>
        <dbReference type="EMBL" id="KAL2916537.1"/>
    </source>
</evidence>
<feature type="region of interest" description="Disordered" evidence="5">
    <location>
        <begin position="471"/>
        <end position="524"/>
    </location>
</feature>
<protein>
    <submittedName>
        <fullName evidence="6">tRNA dimethylallyltransferase, mitochondrial</fullName>
        <ecNumber evidence="6">2.5.1.75</ecNumber>
    </submittedName>
</protein>
<evidence type="ECO:0000256" key="3">
    <source>
        <dbReference type="ARBA" id="ARBA00022741"/>
    </source>
</evidence>
<keyword evidence="7" id="KW-1185">Reference proteome</keyword>
<feature type="region of interest" description="Disordered" evidence="5">
    <location>
        <begin position="544"/>
        <end position="608"/>
    </location>
</feature>
<comment type="caution">
    <text evidence="6">The sequence shown here is derived from an EMBL/GenBank/DDBJ whole genome shotgun (WGS) entry which is preliminary data.</text>
</comment>
<dbReference type="Gene3D" id="3.40.50.300">
    <property type="entry name" value="P-loop containing nucleotide triphosphate hydrolases"/>
    <property type="match status" value="1"/>
</dbReference>
<feature type="compositionally biased region" description="Low complexity" evidence="5">
    <location>
        <begin position="288"/>
        <end position="308"/>
    </location>
</feature>
<proteinExistence type="inferred from homology"/>
<evidence type="ECO:0000256" key="4">
    <source>
        <dbReference type="ARBA" id="ARBA00022840"/>
    </source>
</evidence>
<feature type="region of interest" description="Disordered" evidence="5">
    <location>
        <begin position="283"/>
        <end position="313"/>
    </location>
</feature>
<name>A0ABR4NAH4_9FUNG</name>
<keyword evidence="3" id="KW-0547">Nucleotide-binding</keyword>